<keyword evidence="5 12" id="KW-0808">Transferase</keyword>
<sequence>MGLKKIIFVILSLLVVVYVVVLGYYTRRLNSHTNAETIPFYTDVLKQHEDSVRLYINNRQNMETSKLGTYLFKNVPTNVLKSGESNNKTFSILIWKYWDWLQNRHLYNYQKRKQDPFEGCSVNNCILTGNDTFLITADAVVIHIQKGVFPNRTTRNPKQRWIFLSDESPINVFSMARVKPQLSNLADMFNWSMTFRSDADVPVPYGRTVPLSRPLIPNVSSESLAKLVPNWNIKRRDKLATVLMSNCAVSRRMQYLEQLEKYLPLDVFGKCSKNNKNTCPGHFKSDCPVLSQYLFYLVLENSQCREYLTEKVFYNALDKGAIPVIMGAPLRDCERLLPPNSFVHVDNFESPESLASYIMHISRSNDTLLEYHKWRNSFEVVNEHGYFGSKSFHYCRVCEALNYNDGREKVYNEKMLRYFLDDKVTCLK</sequence>
<dbReference type="AlphaFoldDB" id="A0A5E4QUB1"/>
<evidence type="ECO:0000256" key="11">
    <source>
        <dbReference type="ARBA" id="ARBA00023180"/>
    </source>
</evidence>
<dbReference type="FunFam" id="3.40.50.11660:FF:000002">
    <property type="entry name" value="Alpha-(1,3)-fucosyltransferase"/>
    <property type="match status" value="1"/>
</dbReference>
<keyword evidence="4 12" id="KW-0328">Glycosyltransferase</keyword>
<feature type="domain" description="Fucosyltransferase N-terminal" evidence="14">
    <location>
        <begin position="89"/>
        <end position="206"/>
    </location>
</feature>
<dbReference type="PANTHER" id="PTHR48438">
    <property type="entry name" value="ALPHA-(1,3)-FUCOSYLTRANSFERASE C-RELATED"/>
    <property type="match status" value="1"/>
</dbReference>
<keyword evidence="10 12" id="KW-0472">Membrane</keyword>
<evidence type="ECO:0000313" key="15">
    <source>
        <dbReference type="EMBL" id="VVD00825.1"/>
    </source>
</evidence>
<evidence type="ECO:0000259" key="13">
    <source>
        <dbReference type="Pfam" id="PF00852"/>
    </source>
</evidence>
<dbReference type="SUPFAM" id="SSF53756">
    <property type="entry name" value="UDP-Glycosyltransferase/glycogen phosphorylase"/>
    <property type="match status" value="1"/>
</dbReference>
<keyword evidence="6 12" id="KW-0812">Transmembrane</keyword>
<dbReference type="UniPathway" id="UPA00378"/>
<accession>A0A5E4QUB1</accession>
<dbReference type="GO" id="GO:0008417">
    <property type="term" value="F:fucosyltransferase activity"/>
    <property type="evidence" value="ECO:0007669"/>
    <property type="project" value="InterPro"/>
</dbReference>
<name>A0A5E4QUB1_9NEOP</name>
<evidence type="ECO:0000313" key="16">
    <source>
        <dbReference type="Proteomes" id="UP000324832"/>
    </source>
</evidence>
<evidence type="ECO:0000256" key="5">
    <source>
        <dbReference type="ARBA" id="ARBA00022679"/>
    </source>
</evidence>
<dbReference type="Gene3D" id="3.40.50.11660">
    <property type="entry name" value="Glycosyl transferase family 10, C-terminal domain"/>
    <property type="match status" value="1"/>
</dbReference>
<reference evidence="15 16" key="1">
    <citation type="submission" date="2017-07" db="EMBL/GenBank/DDBJ databases">
        <authorList>
            <person name="Talla V."/>
            <person name="Backstrom N."/>
        </authorList>
    </citation>
    <scope>NUCLEOTIDE SEQUENCE [LARGE SCALE GENOMIC DNA]</scope>
</reference>
<evidence type="ECO:0000256" key="3">
    <source>
        <dbReference type="ARBA" id="ARBA00008919"/>
    </source>
</evidence>
<keyword evidence="7" id="KW-0735">Signal-anchor</keyword>
<evidence type="ECO:0000256" key="10">
    <source>
        <dbReference type="ARBA" id="ARBA00023136"/>
    </source>
</evidence>
<comment type="similarity">
    <text evidence="3 12">Belongs to the glycosyltransferase 10 family.</text>
</comment>
<organism evidence="15 16">
    <name type="scientific">Leptidea sinapis</name>
    <dbReference type="NCBI Taxonomy" id="189913"/>
    <lineage>
        <taxon>Eukaryota</taxon>
        <taxon>Metazoa</taxon>
        <taxon>Ecdysozoa</taxon>
        <taxon>Arthropoda</taxon>
        <taxon>Hexapoda</taxon>
        <taxon>Insecta</taxon>
        <taxon>Pterygota</taxon>
        <taxon>Neoptera</taxon>
        <taxon>Endopterygota</taxon>
        <taxon>Lepidoptera</taxon>
        <taxon>Glossata</taxon>
        <taxon>Ditrysia</taxon>
        <taxon>Papilionoidea</taxon>
        <taxon>Pieridae</taxon>
        <taxon>Dismorphiinae</taxon>
        <taxon>Leptidea</taxon>
    </lineage>
</organism>
<keyword evidence="16" id="KW-1185">Reference proteome</keyword>
<dbReference type="PANTHER" id="PTHR48438:SF1">
    <property type="entry name" value="ALPHA-(1,3)-FUCOSYLTRANSFERASE C-RELATED"/>
    <property type="match status" value="1"/>
</dbReference>
<gene>
    <name evidence="15" type="ORF">LSINAPIS_LOCUS11386</name>
</gene>
<dbReference type="InterPro" id="IPR055270">
    <property type="entry name" value="Glyco_tran_10_C"/>
</dbReference>
<evidence type="ECO:0000256" key="12">
    <source>
        <dbReference type="RuleBase" id="RU003832"/>
    </source>
</evidence>
<evidence type="ECO:0000256" key="1">
    <source>
        <dbReference type="ARBA" id="ARBA00004447"/>
    </source>
</evidence>
<keyword evidence="8 12" id="KW-1133">Transmembrane helix</keyword>
<dbReference type="GO" id="GO:0032580">
    <property type="term" value="C:Golgi cisterna membrane"/>
    <property type="evidence" value="ECO:0007669"/>
    <property type="project" value="UniProtKB-SubCell"/>
</dbReference>
<keyword evidence="9 12" id="KW-0333">Golgi apparatus</keyword>
<dbReference type="Pfam" id="PF17039">
    <property type="entry name" value="Glyco_tran_10_N"/>
    <property type="match status" value="1"/>
</dbReference>
<dbReference type="InterPro" id="IPR031481">
    <property type="entry name" value="Glyco_tran_10_N"/>
</dbReference>
<evidence type="ECO:0000256" key="6">
    <source>
        <dbReference type="ARBA" id="ARBA00022692"/>
    </source>
</evidence>
<dbReference type="Proteomes" id="UP000324832">
    <property type="component" value="Unassembled WGS sequence"/>
</dbReference>
<feature type="transmembrane region" description="Helical" evidence="12">
    <location>
        <begin position="6"/>
        <end position="25"/>
    </location>
</feature>
<protein>
    <recommendedName>
        <fullName evidence="12">Fucosyltransferase</fullName>
        <ecNumber evidence="12">2.4.1.-</ecNumber>
    </recommendedName>
</protein>
<evidence type="ECO:0000256" key="9">
    <source>
        <dbReference type="ARBA" id="ARBA00023034"/>
    </source>
</evidence>
<evidence type="ECO:0000256" key="8">
    <source>
        <dbReference type="ARBA" id="ARBA00022989"/>
    </source>
</evidence>
<evidence type="ECO:0000256" key="2">
    <source>
        <dbReference type="ARBA" id="ARBA00004922"/>
    </source>
</evidence>
<evidence type="ECO:0000256" key="7">
    <source>
        <dbReference type="ARBA" id="ARBA00022968"/>
    </source>
</evidence>
<comment type="pathway">
    <text evidence="2">Protein modification; protein glycosylation.</text>
</comment>
<dbReference type="EC" id="2.4.1.-" evidence="12"/>
<dbReference type="InterPro" id="IPR038577">
    <property type="entry name" value="GT10-like_C_sf"/>
</dbReference>
<evidence type="ECO:0000259" key="14">
    <source>
        <dbReference type="Pfam" id="PF17039"/>
    </source>
</evidence>
<evidence type="ECO:0000256" key="4">
    <source>
        <dbReference type="ARBA" id="ARBA00022676"/>
    </source>
</evidence>
<dbReference type="Pfam" id="PF00852">
    <property type="entry name" value="Glyco_transf_10"/>
    <property type="match status" value="1"/>
</dbReference>
<feature type="domain" description="Fucosyltransferase C-terminal" evidence="13">
    <location>
        <begin position="234"/>
        <end position="412"/>
    </location>
</feature>
<comment type="subcellular location">
    <subcellularLocation>
        <location evidence="1 12">Golgi apparatus</location>
        <location evidence="1 12">Golgi stack membrane</location>
        <topology evidence="1 12">Single-pass type II membrane protein</topology>
    </subcellularLocation>
</comment>
<proteinExistence type="inferred from homology"/>
<dbReference type="InterPro" id="IPR001503">
    <property type="entry name" value="Glyco_trans_10"/>
</dbReference>
<keyword evidence="11" id="KW-0325">Glycoprotein</keyword>
<dbReference type="EMBL" id="FZQP02005000">
    <property type="protein sequence ID" value="VVD00825.1"/>
    <property type="molecule type" value="Genomic_DNA"/>
</dbReference>